<comment type="similarity">
    <text evidence="2">Belongs to the cytochrome c family.</text>
</comment>
<reference evidence="19" key="1">
    <citation type="journal article" date="2019" name="Int. J. Syst. Evol. Microbiol.">
        <title>The Global Catalogue of Microorganisms (GCM) 10K type strain sequencing project: providing services to taxonomists for standard genome sequencing and annotation.</title>
        <authorList>
            <consortium name="The Broad Institute Genomics Platform"/>
            <consortium name="The Broad Institute Genome Sequencing Center for Infectious Disease"/>
            <person name="Wu L."/>
            <person name="Ma J."/>
        </authorList>
    </citation>
    <scope>NUCLEOTIDE SEQUENCE [LARGE SCALE GENOMIC DNA]</scope>
    <source>
        <strain evidence="19">CECT 8472</strain>
    </source>
</reference>
<feature type="signal peptide" evidence="16">
    <location>
        <begin position="1"/>
        <end position="23"/>
    </location>
</feature>
<comment type="subcellular location">
    <subcellularLocation>
        <location evidence="1">Membrane</location>
    </subcellularLocation>
</comment>
<dbReference type="InterPro" id="IPR036909">
    <property type="entry name" value="Cyt_c-like_dom_sf"/>
</dbReference>
<evidence type="ECO:0000259" key="17">
    <source>
        <dbReference type="PROSITE" id="PS51007"/>
    </source>
</evidence>
<evidence type="ECO:0000256" key="8">
    <source>
        <dbReference type="ARBA" id="ARBA00022723"/>
    </source>
</evidence>
<keyword evidence="9" id="KW-0249">Electron transport</keyword>
<evidence type="ECO:0000256" key="6">
    <source>
        <dbReference type="ARBA" id="ARBA00022660"/>
    </source>
</evidence>
<dbReference type="Gene3D" id="1.10.760.10">
    <property type="entry name" value="Cytochrome c-like domain"/>
    <property type="match status" value="1"/>
</dbReference>
<keyword evidence="8 13" id="KW-0479">Metal-binding</keyword>
<feature type="domain" description="Cytochrome c" evidence="17">
    <location>
        <begin position="46"/>
        <end position="198"/>
    </location>
</feature>
<comment type="caution">
    <text evidence="18">The sequence shown here is derived from an EMBL/GenBank/DDBJ whole genome shotgun (WGS) entry which is preliminary data.</text>
</comment>
<keyword evidence="12 15" id="KW-0472">Membrane</keyword>
<dbReference type="Proteomes" id="UP001595799">
    <property type="component" value="Unassembled WGS sequence"/>
</dbReference>
<evidence type="ECO:0000256" key="2">
    <source>
        <dbReference type="ARBA" id="ARBA00006488"/>
    </source>
</evidence>
<keyword evidence="11 13" id="KW-0408">Iron</keyword>
<keyword evidence="16" id="KW-0732">Signal</keyword>
<keyword evidence="19" id="KW-1185">Reference proteome</keyword>
<keyword evidence="10 15" id="KW-1133">Transmembrane helix</keyword>
<feature type="transmembrane region" description="Helical" evidence="15">
    <location>
        <begin position="226"/>
        <end position="244"/>
    </location>
</feature>
<evidence type="ECO:0000256" key="4">
    <source>
        <dbReference type="ARBA" id="ARBA00022448"/>
    </source>
</evidence>
<feature type="region of interest" description="Disordered" evidence="14">
    <location>
        <begin position="94"/>
        <end position="115"/>
    </location>
</feature>
<keyword evidence="6" id="KW-0679">Respiratory chain</keyword>
<dbReference type="EMBL" id="JBHSCW010000007">
    <property type="protein sequence ID" value="MFC4352441.1"/>
    <property type="molecule type" value="Genomic_DNA"/>
</dbReference>
<name>A0ABV8UPE9_9PROT</name>
<evidence type="ECO:0000256" key="7">
    <source>
        <dbReference type="ARBA" id="ARBA00022692"/>
    </source>
</evidence>
<evidence type="ECO:0000256" key="13">
    <source>
        <dbReference type="PROSITE-ProRule" id="PRU00433"/>
    </source>
</evidence>
<dbReference type="PANTHER" id="PTHR10266">
    <property type="entry name" value="CYTOCHROME C1"/>
    <property type="match status" value="1"/>
</dbReference>
<feature type="compositionally biased region" description="Basic and acidic residues" evidence="14">
    <location>
        <begin position="102"/>
        <end position="111"/>
    </location>
</feature>
<dbReference type="InterPro" id="IPR009056">
    <property type="entry name" value="Cyt_c-like_dom"/>
</dbReference>
<dbReference type="PANTHER" id="PTHR10266:SF3">
    <property type="entry name" value="CYTOCHROME C1, HEME PROTEIN, MITOCHONDRIAL"/>
    <property type="match status" value="1"/>
</dbReference>
<keyword evidence="7 15" id="KW-0812">Transmembrane</keyword>
<dbReference type="Gene3D" id="1.20.5.100">
    <property type="entry name" value="Cytochrome c1, transmembrane anchor, C-terminal"/>
    <property type="match status" value="1"/>
</dbReference>
<dbReference type="InterPro" id="IPR021157">
    <property type="entry name" value="Cyt_c1_TM_anchor_C"/>
</dbReference>
<proteinExistence type="inferred from homology"/>
<evidence type="ECO:0000256" key="10">
    <source>
        <dbReference type="ARBA" id="ARBA00022989"/>
    </source>
</evidence>
<evidence type="ECO:0000256" key="16">
    <source>
        <dbReference type="SAM" id="SignalP"/>
    </source>
</evidence>
<evidence type="ECO:0000256" key="12">
    <source>
        <dbReference type="ARBA" id="ARBA00023136"/>
    </source>
</evidence>
<gene>
    <name evidence="18" type="ORF">ACFOW6_12900</name>
</gene>
<dbReference type="InterPro" id="IPR002326">
    <property type="entry name" value="Cyt_c1"/>
</dbReference>
<evidence type="ECO:0000313" key="18">
    <source>
        <dbReference type="EMBL" id="MFC4352441.1"/>
    </source>
</evidence>
<dbReference type="SUPFAM" id="SSF81496">
    <property type="entry name" value="Cytochrome c1 subunit of cytochrome bc1 complex (Ubiquinol-cytochrome c reductase), transmembrane anchor"/>
    <property type="match status" value="1"/>
</dbReference>
<evidence type="ECO:0000256" key="3">
    <source>
        <dbReference type="ARBA" id="ARBA00016165"/>
    </source>
</evidence>
<keyword evidence="5 13" id="KW-0349">Heme</keyword>
<dbReference type="PRINTS" id="PR00603">
    <property type="entry name" value="CYTOCHROMEC1"/>
</dbReference>
<feature type="chain" id="PRO_5045770422" description="Cytochrome c1" evidence="16">
    <location>
        <begin position="24"/>
        <end position="253"/>
    </location>
</feature>
<evidence type="ECO:0000256" key="15">
    <source>
        <dbReference type="SAM" id="Phobius"/>
    </source>
</evidence>
<evidence type="ECO:0000256" key="1">
    <source>
        <dbReference type="ARBA" id="ARBA00004370"/>
    </source>
</evidence>
<dbReference type="SUPFAM" id="SSF46626">
    <property type="entry name" value="Cytochrome c"/>
    <property type="match status" value="1"/>
</dbReference>
<evidence type="ECO:0000256" key="9">
    <source>
        <dbReference type="ARBA" id="ARBA00022982"/>
    </source>
</evidence>
<accession>A0ABV8UPE9</accession>
<evidence type="ECO:0000256" key="11">
    <source>
        <dbReference type="ARBA" id="ARBA00023004"/>
    </source>
</evidence>
<dbReference type="PROSITE" id="PS51007">
    <property type="entry name" value="CYTC"/>
    <property type="match status" value="1"/>
</dbReference>
<evidence type="ECO:0000256" key="5">
    <source>
        <dbReference type="ARBA" id="ARBA00022617"/>
    </source>
</evidence>
<dbReference type="Pfam" id="PF02167">
    <property type="entry name" value="Cytochrom_C1"/>
    <property type="match status" value="1"/>
</dbReference>
<organism evidence="18 19">
    <name type="scientific">Fodinicurvata halophila</name>
    <dbReference type="NCBI Taxonomy" id="1419723"/>
    <lineage>
        <taxon>Bacteria</taxon>
        <taxon>Pseudomonadati</taxon>
        <taxon>Pseudomonadota</taxon>
        <taxon>Alphaproteobacteria</taxon>
        <taxon>Rhodospirillales</taxon>
        <taxon>Rhodovibrionaceae</taxon>
        <taxon>Fodinicurvata</taxon>
    </lineage>
</organism>
<protein>
    <recommendedName>
        <fullName evidence="3">Cytochrome c1</fullName>
    </recommendedName>
</protein>
<sequence length="253" mass="27836">MKKLALSITAAVGLLFSASTASAAEGVAIPEQDWSFSGFFGTYDREALQRGFQVYEQVCSSCHSLRLVAFRNLSELGYNDAEIRAIAADYTVEDGPNDEGNMYERDAEASDKFPPPFPNEEAARAANGGAYPPDLSLMAKARAGGPDYLYALLTGYEEAPEDVEMMQGMYYNEYFPGHQIAMAPPLSEGIVEYADGTEATVSQMSADVSEFLMWTAEPKLEDRKQMGIKVILFLLVFTGLIYAAKRKLWANLH</sequence>
<evidence type="ECO:0000256" key="14">
    <source>
        <dbReference type="SAM" id="MobiDB-lite"/>
    </source>
</evidence>
<evidence type="ECO:0000313" key="19">
    <source>
        <dbReference type="Proteomes" id="UP001595799"/>
    </source>
</evidence>
<keyword evidence="4" id="KW-0813">Transport</keyword>
<dbReference type="RefSeq" id="WP_382422793.1">
    <property type="nucleotide sequence ID" value="NZ_JBHSCW010000007.1"/>
</dbReference>